<evidence type="ECO:0000256" key="4">
    <source>
        <dbReference type="ARBA" id="ARBA00022638"/>
    </source>
</evidence>
<sequence length="144" mass="16721">MKGKTSRKSLKARCVLLGVLLCATLHQSTARQMDKCQLARELMRHGMPEHELADWLCLADHESRYDTGAVGRLNGDRTVDHGLFQISDLYWCDWSREEPQRSYRNLCRASCDDFRDDDITNDLACVRQIFDEHKRLQGNGFMAW</sequence>
<dbReference type="CDD" id="cd16899">
    <property type="entry name" value="LYZ_C_invert"/>
    <property type="match status" value="1"/>
</dbReference>
<evidence type="ECO:0000313" key="11">
    <source>
        <dbReference type="Proteomes" id="UP000440578"/>
    </source>
</evidence>
<reference evidence="10 11" key="1">
    <citation type="submission" date="2019-07" db="EMBL/GenBank/DDBJ databases">
        <title>Draft genome assembly of a fouling barnacle, Amphibalanus amphitrite (Darwin, 1854): The first reference genome for Thecostraca.</title>
        <authorList>
            <person name="Kim W."/>
        </authorList>
    </citation>
    <scope>NUCLEOTIDE SEQUENCE [LARGE SCALE GENOMIC DNA]</scope>
    <source>
        <strain evidence="10">SNU_AA5</strain>
        <tissue evidence="10">Soma without cirri and trophi</tissue>
    </source>
</reference>
<keyword evidence="8" id="KW-0732">Signal</keyword>
<dbReference type="GO" id="GO:0003796">
    <property type="term" value="F:lysozyme activity"/>
    <property type="evidence" value="ECO:0007669"/>
    <property type="project" value="UniProtKB-EC"/>
</dbReference>
<keyword evidence="4" id="KW-0081">Bacteriolytic enzyme</keyword>
<dbReference type="PANTHER" id="PTHR11407">
    <property type="entry name" value="LYSOZYME C"/>
    <property type="match status" value="1"/>
</dbReference>
<feature type="chain" id="PRO_5025369513" description="lysozyme" evidence="8">
    <location>
        <begin position="31"/>
        <end position="144"/>
    </location>
</feature>
<dbReference type="EMBL" id="VIIS01001401">
    <property type="protein sequence ID" value="KAF0298920.1"/>
    <property type="molecule type" value="Genomic_DNA"/>
</dbReference>
<comment type="caution">
    <text evidence="10">The sequence shown here is derived from an EMBL/GenBank/DDBJ whole genome shotgun (WGS) entry which is preliminary data.</text>
</comment>
<dbReference type="EC" id="3.2.1.17" evidence="3"/>
<dbReference type="SUPFAM" id="SSF53955">
    <property type="entry name" value="Lysozyme-like"/>
    <property type="match status" value="1"/>
</dbReference>
<feature type="domain" description="Glycosyl hydrolases family 22 (GH22)" evidence="9">
    <location>
        <begin position="107"/>
        <end position="125"/>
    </location>
</feature>
<keyword evidence="6" id="KW-0378">Hydrolase</keyword>
<dbReference type="Proteomes" id="UP000440578">
    <property type="component" value="Unassembled WGS sequence"/>
</dbReference>
<dbReference type="SMART" id="SM00263">
    <property type="entry name" value="LYZ1"/>
    <property type="match status" value="1"/>
</dbReference>
<evidence type="ECO:0000256" key="8">
    <source>
        <dbReference type="SAM" id="SignalP"/>
    </source>
</evidence>
<evidence type="ECO:0000256" key="5">
    <source>
        <dbReference type="ARBA" id="ARBA00023157"/>
    </source>
</evidence>
<evidence type="ECO:0000256" key="1">
    <source>
        <dbReference type="ARBA" id="ARBA00000632"/>
    </source>
</evidence>
<evidence type="ECO:0000256" key="7">
    <source>
        <dbReference type="RuleBase" id="RU004440"/>
    </source>
</evidence>
<gene>
    <name evidence="10" type="primary">LysP</name>
    <name evidence="10" type="ORF">FJT64_003737</name>
</gene>
<dbReference type="PROSITE" id="PS51348">
    <property type="entry name" value="GLYCOSYL_HYDROL_F22_2"/>
    <property type="match status" value="1"/>
</dbReference>
<keyword evidence="11" id="KW-1185">Reference proteome</keyword>
<dbReference type="InterPro" id="IPR019799">
    <property type="entry name" value="Glyco_hydro_22_CS"/>
</dbReference>
<evidence type="ECO:0000256" key="3">
    <source>
        <dbReference type="ARBA" id="ARBA00012732"/>
    </source>
</evidence>
<proteinExistence type="inferred from homology"/>
<dbReference type="PRINTS" id="PR00135">
    <property type="entry name" value="LYZLACT"/>
</dbReference>
<name>A0A6A4W591_AMPAM</name>
<accession>A0A6A4W591</accession>
<dbReference type="AlphaFoldDB" id="A0A6A4W591"/>
<comment type="catalytic activity">
    <reaction evidence="1">
        <text>Hydrolysis of (1-&gt;4)-beta-linkages between N-acetylmuramic acid and N-acetyl-D-glucosamine residues in a peptidoglycan and between N-acetyl-D-glucosamine residues in chitodextrins.</text>
        <dbReference type="EC" id="3.2.1.17"/>
    </reaction>
</comment>
<dbReference type="FunFam" id="1.10.530.10:FF:000001">
    <property type="entry name" value="Lysozyme C"/>
    <property type="match status" value="1"/>
</dbReference>
<dbReference type="OrthoDB" id="17373at2759"/>
<comment type="similarity">
    <text evidence="2 7">Belongs to the glycosyl hydrolase 22 family.</text>
</comment>
<feature type="signal peptide" evidence="8">
    <location>
        <begin position="1"/>
        <end position="30"/>
    </location>
</feature>
<dbReference type="PROSITE" id="PS00128">
    <property type="entry name" value="GLYCOSYL_HYDROL_F22_1"/>
    <property type="match status" value="1"/>
</dbReference>
<dbReference type="Gene3D" id="1.10.530.10">
    <property type="match status" value="1"/>
</dbReference>
<evidence type="ECO:0000313" key="10">
    <source>
        <dbReference type="EMBL" id="KAF0298920.1"/>
    </source>
</evidence>
<evidence type="ECO:0000259" key="9">
    <source>
        <dbReference type="PROSITE" id="PS00128"/>
    </source>
</evidence>
<dbReference type="Pfam" id="PF00062">
    <property type="entry name" value="Lys"/>
    <property type="match status" value="1"/>
</dbReference>
<dbReference type="PANTHER" id="PTHR11407:SF63">
    <property type="entry name" value="LYSOZYME C"/>
    <property type="match status" value="1"/>
</dbReference>
<keyword evidence="6" id="KW-0326">Glycosidase</keyword>
<dbReference type="InterPro" id="IPR001916">
    <property type="entry name" value="Glyco_hydro_22"/>
</dbReference>
<evidence type="ECO:0000256" key="2">
    <source>
        <dbReference type="ARBA" id="ARBA00010859"/>
    </source>
</evidence>
<dbReference type="GO" id="GO:0042742">
    <property type="term" value="P:defense response to bacterium"/>
    <property type="evidence" value="ECO:0007669"/>
    <property type="project" value="UniProtKB-KW"/>
</dbReference>
<keyword evidence="4" id="KW-0929">Antimicrobial</keyword>
<dbReference type="GO" id="GO:0031640">
    <property type="term" value="P:killing of cells of another organism"/>
    <property type="evidence" value="ECO:0007669"/>
    <property type="project" value="UniProtKB-KW"/>
</dbReference>
<keyword evidence="5" id="KW-1015">Disulfide bond</keyword>
<evidence type="ECO:0000256" key="6">
    <source>
        <dbReference type="ARBA" id="ARBA00023295"/>
    </source>
</evidence>
<organism evidence="10 11">
    <name type="scientific">Amphibalanus amphitrite</name>
    <name type="common">Striped barnacle</name>
    <name type="synonym">Balanus amphitrite</name>
    <dbReference type="NCBI Taxonomy" id="1232801"/>
    <lineage>
        <taxon>Eukaryota</taxon>
        <taxon>Metazoa</taxon>
        <taxon>Ecdysozoa</taxon>
        <taxon>Arthropoda</taxon>
        <taxon>Crustacea</taxon>
        <taxon>Multicrustacea</taxon>
        <taxon>Cirripedia</taxon>
        <taxon>Thoracica</taxon>
        <taxon>Thoracicalcarea</taxon>
        <taxon>Balanomorpha</taxon>
        <taxon>Balanoidea</taxon>
        <taxon>Balanidae</taxon>
        <taxon>Amphibalaninae</taxon>
        <taxon>Amphibalanus</taxon>
    </lineage>
</organism>
<protein>
    <recommendedName>
        <fullName evidence="3">lysozyme</fullName>
        <ecNumber evidence="3">3.2.1.17</ecNumber>
    </recommendedName>
</protein>
<dbReference type="InterPro" id="IPR023346">
    <property type="entry name" value="Lysozyme-like_dom_sf"/>
</dbReference>